<reference evidence="3" key="1">
    <citation type="submission" date="2016-11" db="EMBL/GenBank/DDBJ databases">
        <authorList>
            <person name="Panda P."/>
            <person name="Visnovsky S."/>
            <person name="Pitman A."/>
        </authorList>
    </citation>
    <scope>NUCLEOTIDE SEQUENCE [LARGE SCALE GENOMIC DNA]</scope>
    <source>
        <strain evidence="3">ICMP 9972</strain>
    </source>
</reference>
<comment type="caution">
    <text evidence="2">The sequence shown here is derived from an EMBL/GenBank/DDBJ whole genome shotgun (WGS) entry which is preliminary data.</text>
</comment>
<accession>A0A1V2QYK3</accession>
<dbReference type="AlphaFoldDB" id="A0A1V2QYK3"/>
<feature type="transmembrane region" description="Helical" evidence="1">
    <location>
        <begin position="96"/>
        <end position="121"/>
    </location>
</feature>
<sequence>MKIYHHLIVCPICNTLYRYRSDQLGRTACCERCHSVLWQNGGAGIYLVLPLTVAALITFSLASIYPVIMVNFHGVRNEITLWQAVWALAKGESFPLMAMLTTFLLIIAPLLQILLMLWLLVFAHFKQRAPGFIAMMKTLVWLRPWSMVEVGVLGFLVAAIKLSSLLEVAPGIGGWALAVSVVLIIIVTSHDLQSLWTLCPIVPFAESEHV</sequence>
<proteinExistence type="predicted"/>
<feature type="transmembrane region" description="Helical" evidence="1">
    <location>
        <begin position="142"/>
        <end position="162"/>
    </location>
</feature>
<evidence type="ECO:0000313" key="2">
    <source>
        <dbReference type="EMBL" id="ONK01274.1"/>
    </source>
</evidence>
<evidence type="ECO:0000256" key="1">
    <source>
        <dbReference type="SAM" id="Phobius"/>
    </source>
</evidence>
<dbReference type="OrthoDB" id="9807787at2"/>
<keyword evidence="1" id="KW-0472">Membrane</keyword>
<feature type="transmembrane region" description="Helical" evidence="1">
    <location>
        <begin position="168"/>
        <end position="187"/>
    </location>
</feature>
<dbReference type="InterPro" id="IPR007498">
    <property type="entry name" value="PqiA-like"/>
</dbReference>
<keyword evidence="1" id="KW-1133">Transmembrane helix</keyword>
<name>A0A1V2QYK3_9GAMM</name>
<feature type="transmembrane region" description="Helical" evidence="1">
    <location>
        <begin position="45"/>
        <end position="68"/>
    </location>
</feature>
<evidence type="ECO:0000313" key="3">
    <source>
        <dbReference type="Proteomes" id="UP000189286"/>
    </source>
</evidence>
<evidence type="ECO:0008006" key="4">
    <source>
        <dbReference type="Google" id="ProtNLM"/>
    </source>
</evidence>
<keyword evidence="1" id="KW-0812">Transmembrane</keyword>
<organism evidence="2 3">
    <name type="scientific">Pectobacterium actinidiae</name>
    <dbReference type="NCBI Taxonomy" id="1507808"/>
    <lineage>
        <taxon>Bacteria</taxon>
        <taxon>Pseudomonadati</taxon>
        <taxon>Pseudomonadota</taxon>
        <taxon>Gammaproteobacteria</taxon>
        <taxon>Enterobacterales</taxon>
        <taxon>Pectobacteriaceae</taxon>
        <taxon>Pectobacterium</taxon>
    </lineage>
</organism>
<dbReference type="EMBL" id="MPUJ01000028">
    <property type="protein sequence ID" value="ONK01274.1"/>
    <property type="molecule type" value="Genomic_DNA"/>
</dbReference>
<dbReference type="Pfam" id="PF04403">
    <property type="entry name" value="PqiA"/>
    <property type="match status" value="1"/>
</dbReference>
<protein>
    <recommendedName>
        <fullName evidence="4">Paraquat-inducible protein A</fullName>
    </recommendedName>
</protein>
<dbReference type="Proteomes" id="UP000189286">
    <property type="component" value="Unassembled WGS sequence"/>
</dbReference>
<gene>
    <name evidence="2" type="ORF">BSK71_20960</name>
</gene>